<dbReference type="Proteomes" id="UP001148125">
    <property type="component" value="Unassembled WGS sequence"/>
</dbReference>
<accession>A0ABT5VL04</accession>
<keyword evidence="1" id="KW-0812">Transmembrane</keyword>
<comment type="caution">
    <text evidence="2">The sequence shown here is derived from an EMBL/GenBank/DDBJ whole genome shotgun (WGS) entry which is preliminary data.</text>
</comment>
<feature type="transmembrane region" description="Helical" evidence="1">
    <location>
        <begin position="105"/>
        <end position="122"/>
    </location>
</feature>
<keyword evidence="3" id="KW-1185">Reference proteome</keyword>
<dbReference type="NCBIfam" id="TIGR02893">
    <property type="entry name" value="spore_yabQ"/>
    <property type="match status" value="1"/>
</dbReference>
<feature type="transmembrane region" description="Helical" evidence="1">
    <location>
        <begin position="6"/>
        <end position="27"/>
    </location>
</feature>
<keyword evidence="1" id="KW-1133">Transmembrane helix</keyword>
<keyword evidence="1" id="KW-0472">Membrane</keyword>
<protein>
    <submittedName>
        <fullName evidence="2">Spore cortex biosynthesis protein YabQ</fullName>
    </submittedName>
</protein>
<gene>
    <name evidence="2" type="primary">yabQ</name>
    <name evidence="2" type="ORF">N7Z68_21860</name>
</gene>
<sequence>MSLTIQFYTMLSMVAAGTWLGASIDTYRRFARQPRPKWSWMTIFNDFLFWLIQGLLIFYVLLKVNEGEMRFYIFLALICGYAAYQALFQRIYLRSLETCIRASVAIYRFVRALIISIFINPIKWLLKLLYSLVIMVISLILSILMFIFKVIFKPLSWLGKIVYKLSRLDRLVNSIKKSKWVKKAVALWKYIRTRGNKGDD</sequence>
<reference evidence="2" key="1">
    <citation type="submission" date="2024-05" db="EMBL/GenBank/DDBJ databases">
        <title>Alkalihalobacillus sp. strain MEB203 novel alkaliphilic bacterium from Lonar Lake, India.</title>
        <authorList>
            <person name="Joshi A."/>
            <person name="Thite S."/>
            <person name="Mengade P."/>
        </authorList>
    </citation>
    <scope>NUCLEOTIDE SEQUENCE</scope>
    <source>
        <strain evidence="2">MEB 203</strain>
    </source>
</reference>
<evidence type="ECO:0000313" key="3">
    <source>
        <dbReference type="Proteomes" id="UP001148125"/>
    </source>
</evidence>
<evidence type="ECO:0000313" key="2">
    <source>
        <dbReference type="EMBL" id="MDE5415982.1"/>
    </source>
</evidence>
<dbReference type="InterPro" id="IPR019074">
    <property type="entry name" value="YabQ"/>
</dbReference>
<dbReference type="Pfam" id="PF09578">
    <property type="entry name" value="Spore_YabQ"/>
    <property type="match status" value="1"/>
</dbReference>
<proteinExistence type="predicted"/>
<feature type="transmembrane region" description="Helical" evidence="1">
    <location>
        <begin position="71"/>
        <end position="93"/>
    </location>
</feature>
<name>A0ABT5VL04_9BACI</name>
<feature type="transmembrane region" description="Helical" evidence="1">
    <location>
        <begin position="128"/>
        <end position="152"/>
    </location>
</feature>
<evidence type="ECO:0000256" key="1">
    <source>
        <dbReference type="SAM" id="Phobius"/>
    </source>
</evidence>
<organism evidence="2 3">
    <name type="scientific">Alkalihalobacterium chitinilyticum</name>
    <dbReference type="NCBI Taxonomy" id="2980103"/>
    <lineage>
        <taxon>Bacteria</taxon>
        <taxon>Bacillati</taxon>
        <taxon>Bacillota</taxon>
        <taxon>Bacilli</taxon>
        <taxon>Bacillales</taxon>
        <taxon>Bacillaceae</taxon>
        <taxon>Alkalihalobacterium</taxon>
    </lineage>
</organism>
<dbReference type="EMBL" id="JAOTPO010000024">
    <property type="protein sequence ID" value="MDE5415982.1"/>
    <property type="molecule type" value="Genomic_DNA"/>
</dbReference>
<dbReference type="RefSeq" id="WP_275120570.1">
    <property type="nucleotide sequence ID" value="NZ_JAOTPO010000024.1"/>
</dbReference>
<feature type="transmembrane region" description="Helical" evidence="1">
    <location>
        <begin position="47"/>
        <end position="65"/>
    </location>
</feature>